<dbReference type="PANTHER" id="PTHR11863">
    <property type="entry name" value="STEROL DESATURASE"/>
    <property type="match status" value="1"/>
</dbReference>
<reference evidence="7" key="1">
    <citation type="submission" date="2020-10" db="EMBL/GenBank/DDBJ databases">
        <title>Bacterium isolated from coastal waters sediment.</title>
        <authorList>
            <person name="Chen R.-J."/>
            <person name="Lu D.-C."/>
            <person name="Zhu K.-L."/>
            <person name="Du Z.-J."/>
        </authorList>
    </citation>
    <scope>NUCLEOTIDE SEQUENCE</scope>
    <source>
        <strain evidence="7">N1Y112</strain>
    </source>
</reference>
<keyword evidence="3 5" id="KW-1133">Transmembrane helix</keyword>
<evidence type="ECO:0000313" key="7">
    <source>
        <dbReference type="EMBL" id="MBE9397183.1"/>
    </source>
</evidence>
<feature type="domain" description="Fatty acid hydroxylase" evidence="6">
    <location>
        <begin position="129"/>
        <end position="276"/>
    </location>
</feature>
<accession>A0A8J7FJ94</accession>
<keyword evidence="2 5" id="KW-0812">Transmembrane</keyword>
<keyword evidence="4 5" id="KW-0472">Membrane</keyword>
<name>A0A8J7FJ94_9GAMM</name>
<dbReference type="Pfam" id="PF04116">
    <property type="entry name" value="FA_hydroxylase"/>
    <property type="match status" value="1"/>
</dbReference>
<evidence type="ECO:0000256" key="5">
    <source>
        <dbReference type="SAM" id="Phobius"/>
    </source>
</evidence>
<proteinExistence type="predicted"/>
<organism evidence="7 8">
    <name type="scientific">Pontibacterium sinense</name>
    <dbReference type="NCBI Taxonomy" id="2781979"/>
    <lineage>
        <taxon>Bacteria</taxon>
        <taxon>Pseudomonadati</taxon>
        <taxon>Pseudomonadota</taxon>
        <taxon>Gammaproteobacteria</taxon>
        <taxon>Oceanospirillales</taxon>
        <taxon>Oceanospirillaceae</taxon>
        <taxon>Pontibacterium</taxon>
    </lineage>
</organism>
<dbReference type="EMBL" id="JADEYS010000006">
    <property type="protein sequence ID" value="MBE9397183.1"/>
    <property type="molecule type" value="Genomic_DNA"/>
</dbReference>
<protein>
    <submittedName>
        <fullName evidence="7">Sterol desaturase family protein</fullName>
    </submittedName>
</protein>
<dbReference type="GO" id="GO:0016491">
    <property type="term" value="F:oxidoreductase activity"/>
    <property type="evidence" value="ECO:0007669"/>
    <property type="project" value="InterPro"/>
</dbReference>
<dbReference type="GO" id="GO:0005506">
    <property type="term" value="F:iron ion binding"/>
    <property type="evidence" value="ECO:0007669"/>
    <property type="project" value="InterPro"/>
</dbReference>
<keyword evidence="8" id="KW-1185">Reference proteome</keyword>
<dbReference type="InterPro" id="IPR006694">
    <property type="entry name" value="Fatty_acid_hydroxylase"/>
</dbReference>
<feature type="transmembrane region" description="Helical" evidence="5">
    <location>
        <begin position="181"/>
        <end position="200"/>
    </location>
</feature>
<evidence type="ECO:0000259" key="6">
    <source>
        <dbReference type="Pfam" id="PF04116"/>
    </source>
</evidence>
<dbReference type="AlphaFoldDB" id="A0A8J7FJ94"/>
<dbReference type="Proteomes" id="UP000640333">
    <property type="component" value="Unassembled WGS sequence"/>
</dbReference>
<dbReference type="GO" id="GO:0008610">
    <property type="term" value="P:lipid biosynthetic process"/>
    <property type="evidence" value="ECO:0007669"/>
    <property type="project" value="InterPro"/>
</dbReference>
<feature type="transmembrane region" description="Helical" evidence="5">
    <location>
        <begin position="206"/>
        <end position="226"/>
    </location>
</feature>
<comment type="subcellular location">
    <subcellularLocation>
        <location evidence="1">Membrane</location>
    </subcellularLocation>
</comment>
<dbReference type="InterPro" id="IPR050307">
    <property type="entry name" value="Sterol_Desaturase_Related"/>
</dbReference>
<evidence type="ECO:0000256" key="3">
    <source>
        <dbReference type="ARBA" id="ARBA00022989"/>
    </source>
</evidence>
<dbReference type="RefSeq" id="WP_193952727.1">
    <property type="nucleotide sequence ID" value="NZ_JADEYS010000006.1"/>
</dbReference>
<dbReference type="GO" id="GO:0016020">
    <property type="term" value="C:membrane"/>
    <property type="evidence" value="ECO:0007669"/>
    <property type="project" value="UniProtKB-SubCell"/>
</dbReference>
<gene>
    <name evidence="7" type="ORF">IOQ59_07920</name>
</gene>
<feature type="transmembrane region" description="Helical" evidence="5">
    <location>
        <begin position="27"/>
        <end position="45"/>
    </location>
</feature>
<evidence type="ECO:0000256" key="4">
    <source>
        <dbReference type="ARBA" id="ARBA00023136"/>
    </source>
</evidence>
<evidence type="ECO:0000313" key="8">
    <source>
        <dbReference type="Proteomes" id="UP000640333"/>
    </source>
</evidence>
<feature type="transmembrane region" description="Helical" evidence="5">
    <location>
        <begin position="121"/>
        <end position="142"/>
    </location>
</feature>
<sequence length="323" mass="37726">MEIVFTDYLSDLYTSVYETVLNPRKRVFLGYILLALIIASLWLKLREKNRASTIVKRLFSPRIWWSTSAKADYQLLLINKAILLAIVPLLITKMALATVIFQQLYELTGSRPLPGSLLPDWAVPIFFTLFLFVLDDFARYFLHMLMHRWPFLWAFHKVHHSARTMTPFTVLRTHPIEGLLFTLRSILVQAVSIGVFLFYFGDQVDLITVLGVNFAVFIFNVTGSNLRHSHIAIHYWRWLERILISPAQHQIHHSTRVRHFDKNFGAVLAIWDWIGGSLHLSEPKTKLRFGVSDKIDVDEQTLKTLYLRPFQECWSALPFTRKR</sequence>
<comment type="caution">
    <text evidence="7">The sequence shown here is derived from an EMBL/GenBank/DDBJ whole genome shotgun (WGS) entry which is preliminary data.</text>
</comment>
<evidence type="ECO:0000256" key="2">
    <source>
        <dbReference type="ARBA" id="ARBA00022692"/>
    </source>
</evidence>
<feature type="transmembrane region" description="Helical" evidence="5">
    <location>
        <begin position="81"/>
        <end position="101"/>
    </location>
</feature>
<evidence type="ECO:0000256" key="1">
    <source>
        <dbReference type="ARBA" id="ARBA00004370"/>
    </source>
</evidence>